<proteinExistence type="predicted"/>
<protein>
    <submittedName>
        <fullName evidence="1">Uncharacterized protein</fullName>
    </submittedName>
</protein>
<reference evidence="1" key="1">
    <citation type="submission" date="2022-07" db="EMBL/GenBank/DDBJ databases">
        <title>Phylogenomic reconstructions and comparative analyses of Kickxellomycotina fungi.</title>
        <authorList>
            <person name="Reynolds N.K."/>
            <person name="Stajich J.E."/>
            <person name="Barry K."/>
            <person name="Grigoriev I.V."/>
            <person name="Crous P."/>
            <person name="Smith M.E."/>
        </authorList>
    </citation>
    <scope>NUCLEOTIDE SEQUENCE</scope>
    <source>
        <strain evidence="1">Benny 63K</strain>
    </source>
</reference>
<evidence type="ECO:0000313" key="2">
    <source>
        <dbReference type="Proteomes" id="UP001150581"/>
    </source>
</evidence>
<comment type="caution">
    <text evidence="1">The sequence shown here is derived from an EMBL/GenBank/DDBJ whole genome shotgun (WGS) entry which is preliminary data.</text>
</comment>
<organism evidence="1 2">
    <name type="scientific">Kickxella alabastrina</name>
    <dbReference type="NCBI Taxonomy" id="61397"/>
    <lineage>
        <taxon>Eukaryota</taxon>
        <taxon>Fungi</taxon>
        <taxon>Fungi incertae sedis</taxon>
        <taxon>Zoopagomycota</taxon>
        <taxon>Kickxellomycotina</taxon>
        <taxon>Kickxellomycetes</taxon>
        <taxon>Kickxellales</taxon>
        <taxon>Kickxellaceae</taxon>
        <taxon>Kickxella</taxon>
    </lineage>
</organism>
<name>A0ACC1IBT4_9FUNG</name>
<accession>A0ACC1IBT4</accession>
<feature type="non-terminal residue" evidence="1">
    <location>
        <position position="300"/>
    </location>
</feature>
<evidence type="ECO:0000313" key="1">
    <source>
        <dbReference type="EMBL" id="KAJ1892232.1"/>
    </source>
</evidence>
<dbReference type="Proteomes" id="UP001150581">
    <property type="component" value="Unassembled WGS sequence"/>
</dbReference>
<sequence length="300" mass="32485">MAYAKKVVAVGLEPAYTVDDGDTFVAQAMAEANADFTILSITQPTAHTAAGGYLALSDVVIKSATNAYCILGSTAPWTPDNVDLVAQQVEYGEHIGLRRVLAPLSEPLVDYARSLMALLQKGGAPVVVRLAAREWRKWNRVRMVCGHNSRLQVALDLDSEPELSLEQWRAEPVQLAIVAEALFIRNAAGFPVLRRGHQAAVQQMMGIGAAVAVQCGANANAADHVEYIRHLAAPKDLDADSAASEAYHDVLQVPLQPLMDHLDADTYATFEADLPKYDAYERALARALSDLTKPEILLMV</sequence>
<gene>
    <name evidence="1" type="ORF">LPJ66_006470</name>
</gene>
<keyword evidence="2" id="KW-1185">Reference proteome</keyword>
<dbReference type="EMBL" id="JANBPG010001028">
    <property type="protein sequence ID" value="KAJ1892232.1"/>
    <property type="molecule type" value="Genomic_DNA"/>
</dbReference>